<name>A0A0A1TYX7_ENTIV</name>
<reference evidence="1 2" key="1">
    <citation type="submission" date="2012-10" db="EMBL/GenBank/DDBJ databases">
        <authorList>
            <person name="Zafar N."/>
            <person name="Inman J."/>
            <person name="Hall N."/>
            <person name="Lorenzi H."/>
            <person name="Caler E."/>
        </authorList>
    </citation>
    <scope>NUCLEOTIDE SEQUENCE [LARGE SCALE GENOMIC DNA]</scope>
    <source>
        <strain evidence="1 2">IP1</strain>
    </source>
</reference>
<dbReference type="Gene3D" id="1.10.840.10">
    <property type="entry name" value="Ras guanine-nucleotide exchange factors catalytic domain"/>
    <property type="match status" value="1"/>
</dbReference>
<evidence type="ECO:0000313" key="2">
    <source>
        <dbReference type="Proteomes" id="UP000014680"/>
    </source>
</evidence>
<dbReference type="InterPro" id="IPR036964">
    <property type="entry name" value="RASGEF_cat_dom_sf"/>
</dbReference>
<gene>
    <name evidence="1" type="ORF">EIN_306300</name>
</gene>
<dbReference type="InterPro" id="IPR023578">
    <property type="entry name" value="Ras_GEF_dom_sf"/>
</dbReference>
<dbReference type="EMBL" id="KB206936">
    <property type="protein sequence ID" value="ELP86714.1"/>
    <property type="molecule type" value="Genomic_DNA"/>
</dbReference>
<dbReference type="GeneID" id="14885697"/>
<keyword evidence="2" id="KW-1185">Reference proteome</keyword>
<sequence>MGEIMVECKDEKLKDSVFEQVIEVEGKTKNAIEIKPRLFAEQLFVFDKWIMKGLTVGDVLDQSDNFKIYSKRISCIEYITQAFLIGSEKKRKTFEFFVDVSEECVLCGEYNNAFLLFTSINSLILKFAEEWQNIGKTQAEKFKRLQMIFGISQTKFYNKHFSEYTGTKVPIIANVIAIVERSKETKLSELSGEELNKAFALKLRTVGAVIEPLYHCLNSETPFTPLADLQKFFWRCVNSN</sequence>
<dbReference type="Proteomes" id="UP000014680">
    <property type="component" value="Unassembled WGS sequence"/>
</dbReference>
<dbReference type="VEuPathDB" id="AmoebaDB:EIN_306300"/>
<protein>
    <recommendedName>
        <fullName evidence="3">Ras-GEF domain-containing protein</fullName>
    </recommendedName>
</protein>
<dbReference type="KEGG" id="eiv:EIN_306300"/>
<evidence type="ECO:0000313" key="1">
    <source>
        <dbReference type="EMBL" id="ELP86714.1"/>
    </source>
</evidence>
<organism evidence="1 2">
    <name type="scientific">Entamoeba invadens IP1</name>
    <dbReference type="NCBI Taxonomy" id="370355"/>
    <lineage>
        <taxon>Eukaryota</taxon>
        <taxon>Amoebozoa</taxon>
        <taxon>Evosea</taxon>
        <taxon>Archamoebae</taxon>
        <taxon>Mastigamoebida</taxon>
        <taxon>Entamoebidae</taxon>
        <taxon>Entamoeba</taxon>
    </lineage>
</organism>
<dbReference type="AlphaFoldDB" id="A0A0A1TYX7"/>
<dbReference type="RefSeq" id="XP_004186060.1">
    <property type="nucleotide sequence ID" value="XM_004186012.1"/>
</dbReference>
<dbReference type="GO" id="GO:0005085">
    <property type="term" value="F:guanyl-nucleotide exchange factor activity"/>
    <property type="evidence" value="ECO:0007669"/>
    <property type="project" value="InterPro"/>
</dbReference>
<dbReference type="SUPFAM" id="SSF48366">
    <property type="entry name" value="Ras GEF"/>
    <property type="match status" value="1"/>
</dbReference>
<dbReference type="GO" id="GO:0007264">
    <property type="term" value="P:small GTPase-mediated signal transduction"/>
    <property type="evidence" value="ECO:0007669"/>
    <property type="project" value="InterPro"/>
</dbReference>
<accession>A0A0A1TYX7</accession>
<evidence type="ECO:0008006" key="3">
    <source>
        <dbReference type="Google" id="ProtNLM"/>
    </source>
</evidence>
<proteinExistence type="predicted"/>